<dbReference type="GO" id="GO:0022857">
    <property type="term" value="F:transmembrane transporter activity"/>
    <property type="evidence" value="ECO:0007669"/>
    <property type="project" value="InterPro"/>
</dbReference>
<feature type="transmembrane region" description="Helical" evidence="5">
    <location>
        <begin position="400"/>
        <end position="421"/>
    </location>
</feature>
<evidence type="ECO:0000313" key="6">
    <source>
        <dbReference type="EMBL" id="SZX66398.1"/>
    </source>
</evidence>
<evidence type="ECO:0000256" key="5">
    <source>
        <dbReference type="SAM" id="Phobius"/>
    </source>
</evidence>
<evidence type="ECO:0000256" key="1">
    <source>
        <dbReference type="ARBA" id="ARBA00022692"/>
    </source>
</evidence>
<feature type="region of interest" description="Disordered" evidence="4">
    <location>
        <begin position="197"/>
        <end position="229"/>
    </location>
</feature>
<feature type="transmembrane region" description="Helical" evidence="5">
    <location>
        <begin position="336"/>
        <end position="358"/>
    </location>
</feature>
<feature type="transmembrane region" description="Helical" evidence="5">
    <location>
        <begin position="312"/>
        <end position="331"/>
    </location>
</feature>
<dbReference type="InterPro" id="IPR036259">
    <property type="entry name" value="MFS_trans_sf"/>
</dbReference>
<dbReference type="PANTHER" id="PTHR23121:SF9">
    <property type="entry name" value="SODIUM-DEPENDENT GLUCOSE TRANSPORTER 1"/>
    <property type="match status" value="1"/>
</dbReference>
<feature type="transmembrane region" description="Helical" evidence="5">
    <location>
        <begin position="141"/>
        <end position="162"/>
    </location>
</feature>
<feature type="transmembrane region" description="Helical" evidence="5">
    <location>
        <begin position="103"/>
        <end position="129"/>
    </location>
</feature>
<evidence type="ECO:0000256" key="3">
    <source>
        <dbReference type="ARBA" id="ARBA00023136"/>
    </source>
</evidence>
<evidence type="ECO:0000256" key="2">
    <source>
        <dbReference type="ARBA" id="ARBA00022989"/>
    </source>
</evidence>
<proteinExistence type="predicted"/>
<dbReference type="Proteomes" id="UP000256970">
    <property type="component" value="Unassembled WGS sequence"/>
</dbReference>
<name>A0A383VLH6_TETOB</name>
<dbReference type="AlphaFoldDB" id="A0A383VLH6"/>
<protein>
    <recommendedName>
        <fullName evidence="8">Major facilitator superfamily (MFS) profile domain-containing protein</fullName>
    </recommendedName>
</protein>
<evidence type="ECO:0000256" key="4">
    <source>
        <dbReference type="SAM" id="MobiDB-lite"/>
    </source>
</evidence>
<gene>
    <name evidence="6" type="ORF">BQ4739_LOCUS6813</name>
</gene>
<keyword evidence="3 5" id="KW-0472">Membrane</keyword>
<keyword evidence="1 5" id="KW-0812">Transmembrane</keyword>
<feature type="transmembrane region" description="Helical" evidence="5">
    <location>
        <begin position="364"/>
        <end position="388"/>
    </location>
</feature>
<dbReference type="PANTHER" id="PTHR23121">
    <property type="entry name" value="SODIUM-DEPENDENT GLUCOSE TRANSPORTER 1"/>
    <property type="match status" value="1"/>
</dbReference>
<dbReference type="EMBL" id="FNXT01000700">
    <property type="protein sequence ID" value="SZX66398.1"/>
    <property type="molecule type" value="Genomic_DNA"/>
</dbReference>
<dbReference type="Gene3D" id="1.20.1250.20">
    <property type="entry name" value="MFS general substrate transporter like domains"/>
    <property type="match status" value="2"/>
</dbReference>
<feature type="transmembrane region" description="Helical" evidence="5">
    <location>
        <begin position="49"/>
        <end position="71"/>
    </location>
</feature>
<dbReference type="SUPFAM" id="SSF103473">
    <property type="entry name" value="MFS general substrate transporter"/>
    <property type="match status" value="1"/>
</dbReference>
<keyword evidence="7" id="KW-1185">Reference proteome</keyword>
<sequence>MAIKGMSAVVICCICAYSFSFLVFGLQVNLLGPTAAVLAAKIGVVEADLGFIFTITGLASIIGALPSGWLVDKLPGHAVYAAAHAFQAIGFALIPYANSFTALAAAFGSVALSWNIVNTAGNTFILWIGNAQAEHNPQAQAFLINMVNALFGAGSLAAPLLAEMCATGLRQPMSVYWISAAMTAVSAASFLLLPSPKPPSSRSSSSSGGAGVLEGQQQQQQQGAAASEQQQAVPAAAGEAAAAAVDAAGSDSSGQQVAAWRAGGPLMLLLLIISLFNFLNVGTEVAFGGWIFTYSVKQAGLSTQEGHFLNASYWAAFTLGRVAASFAAVYLSPAILLFASLPLAFIGSAAALLAPASWLASGGWLLLIVTILVGLGASAGFANALAILDGFEPCTGSITGLLGGVAGAGCMMVPLVVALLAKHTSLGYGGLMLCCLVSFGVQLLCVPAALAVGAWLQASREQEELGSVTKEVLPDEQQPLLDNEC</sequence>
<reference evidence="6 7" key="1">
    <citation type="submission" date="2016-10" db="EMBL/GenBank/DDBJ databases">
        <authorList>
            <person name="Cai Z."/>
        </authorList>
    </citation>
    <scope>NUCLEOTIDE SEQUENCE [LARGE SCALE GENOMIC DNA]</scope>
</reference>
<feature type="transmembrane region" description="Helical" evidence="5">
    <location>
        <begin position="266"/>
        <end position="292"/>
    </location>
</feature>
<evidence type="ECO:0000313" key="7">
    <source>
        <dbReference type="Proteomes" id="UP000256970"/>
    </source>
</evidence>
<feature type="transmembrane region" description="Helical" evidence="5">
    <location>
        <begin position="174"/>
        <end position="193"/>
    </location>
</feature>
<accession>A0A383VLH6</accession>
<organism evidence="6 7">
    <name type="scientific">Tetradesmus obliquus</name>
    <name type="common">Green alga</name>
    <name type="synonym">Acutodesmus obliquus</name>
    <dbReference type="NCBI Taxonomy" id="3088"/>
    <lineage>
        <taxon>Eukaryota</taxon>
        <taxon>Viridiplantae</taxon>
        <taxon>Chlorophyta</taxon>
        <taxon>core chlorophytes</taxon>
        <taxon>Chlorophyceae</taxon>
        <taxon>CS clade</taxon>
        <taxon>Sphaeropleales</taxon>
        <taxon>Scenedesmaceae</taxon>
        <taxon>Tetradesmus</taxon>
    </lineage>
</organism>
<keyword evidence="2 5" id="KW-1133">Transmembrane helix</keyword>
<dbReference type="Pfam" id="PF07690">
    <property type="entry name" value="MFS_1"/>
    <property type="match status" value="1"/>
</dbReference>
<dbReference type="InterPro" id="IPR011701">
    <property type="entry name" value="MFS"/>
</dbReference>
<feature type="transmembrane region" description="Helical" evidence="5">
    <location>
        <begin position="78"/>
        <end position="97"/>
    </location>
</feature>
<evidence type="ECO:0008006" key="8">
    <source>
        <dbReference type="Google" id="ProtNLM"/>
    </source>
</evidence>
<feature type="transmembrane region" description="Helical" evidence="5">
    <location>
        <begin position="427"/>
        <end position="456"/>
    </location>
</feature>